<evidence type="ECO:0000256" key="3">
    <source>
        <dbReference type="ARBA" id="ARBA00022475"/>
    </source>
</evidence>
<keyword evidence="12" id="KW-0472">Membrane</keyword>
<evidence type="ECO:0000256" key="16">
    <source>
        <dbReference type="ARBA" id="ARBA00023180"/>
    </source>
</evidence>
<dbReference type="InterPro" id="IPR055163">
    <property type="entry name" value="ALK/LTK-like_GRD"/>
</dbReference>
<keyword evidence="7" id="KW-0677">Repeat</keyword>
<reference evidence="19 20" key="1">
    <citation type="submission" date="2022-11" db="EMBL/GenBank/DDBJ databases">
        <title>Minimal conservation of predation-associated metabolite biosynthetic gene clusters underscores biosynthetic potential of Myxococcota including descriptions for ten novel species: Archangium lansinium sp. nov., Myxococcus landrumus sp. nov., Nannocystis bai.</title>
        <authorList>
            <person name="Ahearne A."/>
            <person name="Stevens C."/>
            <person name="Dowd S."/>
        </authorList>
    </citation>
    <scope>NUCLEOTIDE SEQUENCE [LARGE SCALE GENOMIC DNA]</scope>
    <source>
        <strain evidence="19 20">BB15-2</strain>
    </source>
</reference>
<dbReference type="EC" id="2.7.10.1" evidence="2"/>
<name>A0ABT5E534_9BACT</name>
<protein>
    <recommendedName>
        <fullName evidence="2">receptor protein-tyrosine kinase</fullName>
        <ecNumber evidence="2">2.7.10.1</ecNumber>
    </recommendedName>
</protein>
<feature type="compositionally biased region" description="Gly residues" evidence="17">
    <location>
        <begin position="240"/>
        <end position="250"/>
    </location>
</feature>
<feature type="domain" description="ALK/LTK-like glycine-rich" evidence="18">
    <location>
        <begin position="92"/>
        <end position="289"/>
    </location>
</feature>
<dbReference type="InterPro" id="IPR011936">
    <property type="entry name" value="Myxo_disulph_rpt"/>
</dbReference>
<keyword evidence="14" id="KW-1015">Disulfide bond</keyword>
<keyword evidence="8" id="KW-0547">Nucleotide-binding</keyword>
<comment type="subcellular location">
    <subcellularLocation>
        <location evidence="1">Cell membrane</location>
        <topology evidence="1">Single-pass type I membrane protein</topology>
    </subcellularLocation>
</comment>
<feature type="compositionally biased region" description="Gly residues" evidence="17">
    <location>
        <begin position="200"/>
        <end position="232"/>
    </location>
</feature>
<evidence type="ECO:0000256" key="1">
    <source>
        <dbReference type="ARBA" id="ARBA00004251"/>
    </source>
</evidence>
<dbReference type="NCBIfam" id="TIGR02232">
    <property type="entry name" value="myxo_disulf_rpt"/>
    <property type="match status" value="1"/>
</dbReference>
<comment type="caution">
    <text evidence="19">The sequence shown here is derived from an EMBL/GenBank/DDBJ whole genome shotgun (WGS) entry which is preliminary data.</text>
</comment>
<organism evidence="19 20">
    <name type="scientific">Nannocystis bainbridge</name>
    <dbReference type="NCBI Taxonomy" id="2995303"/>
    <lineage>
        <taxon>Bacteria</taxon>
        <taxon>Pseudomonadati</taxon>
        <taxon>Myxococcota</taxon>
        <taxon>Polyangia</taxon>
        <taxon>Nannocystales</taxon>
        <taxon>Nannocystaceae</taxon>
        <taxon>Nannocystis</taxon>
    </lineage>
</organism>
<keyword evidence="3" id="KW-1003">Cell membrane</keyword>
<evidence type="ECO:0000256" key="11">
    <source>
        <dbReference type="ARBA" id="ARBA00022989"/>
    </source>
</evidence>
<dbReference type="RefSeq" id="WP_272089475.1">
    <property type="nucleotide sequence ID" value="NZ_JAQNDL010000003.1"/>
</dbReference>
<evidence type="ECO:0000256" key="10">
    <source>
        <dbReference type="ARBA" id="ARBA00022840"/>
    </source>
</evidence>
<keyword evidence="11" id="KW-1133">Transmembrane helix</keyword>
<keyword evidence="16" id="KW-0325">Glycoprotein</keyword>
<evidence type="ECO:0000256" key="14">
    <source>
        <dbReference type="ARBA" id="ARBA00023157"/>
    </source>
</evidence>
<evidence type="ECO:0000256" key="2">
    <source>
        <dbReference type="ARBA" id="ARBA00011902"/>
    </source>
</evidence>
<proteinExistence type="predicted"/>
<evidence type="ECO:0000256" key="6">
    <source>
        <dbReference type="ARBA" id="ARBA00022729"/>
    </source>
</evidence>
<keyword evidence="5" id="KW-0812">Transmembrane</keyword>
<evidence type="ECO:0000256" key="12">
    <source>
        <dbReference type="ARBA" id="ARBA00023136"/>
    </source>
</evidence>
<evidence type="ECO:0000259" key="18">
    <source>
        <dbReference type="Pfam" id="PF12810"/>
    </source>
</evidence>
<keyword evidence="13" id="KW-0829">Tyrosine-protein kinase</keyword>
<keyword evidence="20" id="KW-1185">Reference proteome</keyword>
<accession>A0ABT5E534</accession>
<dbReference type="EMBL" id="JAQNDL010000003">
    <property type="protein sequence ID" value="MDC0720970.1"/>
    <property type="molecule type" value="Genomic_DNA"/>
</dbReference>
<keyword evidence="4" id="KW-0808">Transferase</keyword>
<sequence>MSLSNHVLLTTSLVLAVPFVHECDLDIPVEQETVDEPGVCGDGLLAIGERCDDGNLAAGDGCDGLCGLEAVEFPYTGAVQSYIVPPGVTRLRLEVWGAAGGTTTSAVCDPPDIGGLGGRAVGELAVEPGQTLAVRVGGAGGAGDAPGYNGGGGSCPTLAVCSSGGGATDIRAGDDSLEARIIVGGGGGGAEFSCGGHGGGHGGGLEGTPGLGGDEVLADGGGGTQASGGAGGDSDSSVGSPGGFGFGGKGPEVVGNTHGGGGGGGWYGGGGGGDDGHGGGGSSYLGTLAEAATEPGARAGDGLAVITPL</sequence>
<evidence type="ECO:0000256" key="8">
    <source>
        <dbReference type="ARBA" id="ARBA00022741"/>
    </source>
</evidence>
<keyword evidence="9" id="KW-0418">Kinase</keyword>
<keyword evidence="6" id="KW-0732">Signal</keyword>
<dbReference type="Pfam" id="PF12810">
    <property type="entry name" value="ALK_LTK_GRD"/>
    <property type="match status" value="1"/>
</dbReference>
<evidence type="ECO:0000256" key="13">
    <source>
        <dbReference type="ARBA" id="ARBA00023137"/>
    </source>
</evidence>
<gene>
    <name evidence="19" type="ORF">POL25_28955</name>
</gene>
<keyword evidence="15" id="KW-0675">Receptor</keyword>
<evidence type="ECO:0000256" key="5">
    <source>
        <dbReference type="ARBA" id="ARBA00022692"/>
    </source>
</evidence>
<evidence type="ECO:0000256" key="9">
    <source>
        <dbReference type="ARBA" id="ARBA00022777"/>
    </source>
</evidence>
<dbReference type="Proteomes" id="UP001221686">
    <property type="component" value="Unassembled WGS sequence"/>
</dbReference>
<feature type="region of interest" description="Disordered" evidence="17">
    <location>
        <begin position="200"/>
        <end position="274"/>
    </location>
</feature>
<evidence type="ECO:0000256" key="7">
    <source>
        <dbReference type="ARBA" id="ARBA00022737"/>
    </source>
</evidence>
<feature type="compositionally biased region" description="Gly residues" evidence="17">
    <location>
        <begin position="257"/>
        <end position="274"/>
    </location>
</feature>
<evidence type="ECO:0000313" key="20">
    <source>
        <dbReference type="Proteomes" id="UP001221686"/>
    </source>
</evidence>
<evidence type="ECO:0000313" key="19">
    <source>
        <dbReference type="EMBL" id="MDC0720970.1"/>
    </source>
</evidence>
<evidence type="ECO:0000256" key="17">
    <source>
        <dbReference type="SAM" id="MobiDB-lite"/>
    </source>
</evidence>
<evidence type="ECO:0000256" key="4">
    <source>
        <dbReference type="ARBA" id="ARBA00022679"/>
    </source>
</evidence>
<keyword evidence="10" id="KW-0067">ATP-binding</keyword>
<evidence type="ECO:0000256" key="15">
    <source>
        <dbReference type="ARBA" id="ARBA00023170"/>
    </source>
</evidence>